<organism evidence="3 4">
    <name type="scientific">Streptomyces triticiradicis</name>
    <dbReference type="NCBI Taxonomy" id="2651189"/>
    <lineage>
        <taxon>Bacteria</taxon>
        <taxon>Bacillati</taxon>
        <taxon>Actinomycetota</taxon>
        <taxon>Actinomycetes</taxon>
        <taxon>Kitasatosporales</taxon>
        <taxon>Streptomycetaceae</taxon>
        <taxon>Streptomyces</taxon>
    </lineage>
</organism>
<evidence type="ECO:0000256" key="1">
    <source>
        <dbReference type="ARBA" id="ARBA00006484"/>
    </source>
</evidence>
<dbReference type="AlphaFoldDB" id="A0A7J5DKP5"/>
<dbReference type="InterPro" id="IPR036291">
    <property type="entry name" value="NAD(P)-bd_dom_sf"/>
</dbReference>
<proteinExistence type="inferred from homology"/>
<dbReference type="PANTHER" id="PTHR43639">
    <property type="entry name" value="OXIDOREDUCTASE, SHORT-CHAIN DEHYDROGENASE/REDUCTASE FAMILY (AFU_ORTHOLOGUE AFUA_5G02870)"/>
    <property type="match status" value="1"/>
</dbReference>
<evidence type="ECO:0000313" key="3">
    <source>
        <dbReference type="EMBL" id="KAB1989277.1"/>
    </source>
</evidence>
<dbReference type="Pfam" id="PF13561">
    <property type="entry name" value="adh_short_C2"/>
    <property type="match status" value="1"/>
</dbReference>
<comment type="caution">
    <text evidence="3">The sequence shown here is derived from an EMBL/GenBank/DDBJ whole genome shotgun (WGS) entry which is preliminary data.</text>
</comment>
<gene>
    <name evidence="3" type="ORF">F8144_08685</name>
</gene>
<accession>A0A7J5DKP5</accession>
<evidence type="ECO:0000256" key="2">
    <source>
        <dbReference type="ARBA" id="ARBA00023002"/>
    </source>
</evidence>
<evidence type="ECO:0000313" key="4">
    <source>
        <dbReference type="Proteomes" id="UP000442990"/>
    </source>
</evidence>
<dbReference type="Proteomes" id="UP000442990">
    <property type="component" value="Unassembled WGS sequence"/>
</dbReference>
<dbReference type="PRINTS" id="PR00081">
    <property type="entry name" value="GDHRDH"/>
</dbReference>
<protein>
    <submittedName>
        <fullName evidence="3">SDR family oxidoreductase</fullName>
    </submittedName>
</protein>
<dbReference type="SUPFAM" id="SSF51735">
    <property type="entry name" value="NAD(P)-binding Rossmann-fold domains"/>
    <property type="match status" value="1"/>
</dbReference>
<dbReference type="PANTHER" id="PTHR43639:SF1">
    <property type="entry name" value="SHORT-CHAIN DEHYDROGENASE_REDUCTASE FAMILY PROTEIN"/>
    <property type="match status" value="1"/>
</dbReference>
<keyword evidence="2" id="KW-0560">Oxidoreductase</keyword>
<keyword evidence="4" id="KW-1185">Reference proteome</keyword>
<dbReference type="EMBL" id="WBKG01000005">
    <property type="protein sequence ID" value="KAB1989277.1"/>
    <property type="molecule type" value="Genomic_DNA"/>
</dbReference>
<sequence length="248" mass="25663">MSGGTGGIGAAIVRILAERGSDVVFTYRSSREAADALAARTAEEFAERGRRVTPLRLDLGEERSVAEAVSGTAAAFGGLHTLVHAAGPHVPMVHLSRVTPSEFRTQLDADAGAFFNLVHPALPLLRESGGSVVAVTTVATRRFPVRDGLSSGPKGAVEAVARALAAEEGRYGVRVNCVGPGMLTDGIAARLIGSGELDDAALEITRRNTPLRRFGTARDVAEAVAFLASDRAGFITGQALGVDGGYSV</sequence>
<dbReference type="InterPro" id="IPR002347">
    <property type="entry name" value="SDR_fam"/>
</dbReference>
<comment type="similarity">
    <text evidence="1">Belongs to the short-chain dehydrogenases/reductases (SDR) family.</text>
</comment>
<name>A0A7J5DKP5_9ACTN</name>
<dbReference type="GO" id="GO:0016491">
    <property type="term" value="F:oxidoreductase activity"/>
    <property type="evidence" value="ECO:0007669"/>
    <property type="project" value="UniProtKB-KW"/>
</dbReference>
<dbReference type="Gene3D" id="3.40.50.720">
    <property type="entry name" value="NAD(P)-binding Rossmann-like Domain"/>
    <property type="match status" value="1"/>
</dbReference>
<reference evidence="3 4" key="1">
    <citation type="submission" date="2019-09" db="EMBL/GenBank/DDBJ databases">
        <title>Isolation and identification of active actinomycetes.</title>
        <authorList>
            <person name="Yu Z."/>
            <person name="Han C."/>
            <person name="Yu B."/>
        </authorList>
    </citation>
    <scope>NUCLEOTIDE SEQUENCE [LARGE SCALE GENOMIC DNA]</scope>
    <source>
        <strain evidence="3 4">NEAU-H2</strain>
    </source>
</reference>